<evidence type="ECO:0000313" key="3">
    <source>
        <dbReference type="RefSeq" id="XP_022087345.1"/>
    </source>
</evidence>
<accession>A0A8B7Y4T8</accession>
<proteinExistence type="predicted"/>
<feature type="chain" id="PRO_5034237529" evidence="1">
    <location>
        <begin position="18"/>
        <end position="164"/>
    </location>
</feature>
<dbReference type="AlphaFoldDB" id="A0A8B7Y4T8"/>
<protein>
    <submittedName>
        <fullName evidence="3">Uncharacterized protein LOC110977472</fullName>
    </submittedName>
</protein>
<keyword evidence="1" id="KW-0732">Signal</keyword>
<dbReference type="GeneID" id="110977472"/>
<reference evidence="3" key="1">
    <citation type="submission" date="2025-08" db="UniProtKB">
        <authorList>
            <consortium name="RefSeq"/>
        </authorList>
    </citation>
    <scope>IDENTIFICATION</scope>
</reference>
<organism evidence="2 3">
    <name type="scientific">Acanthaster planci</name>
    <name type="common">Crown-of-thorns starfish</name>
    <dbReference type="NCBI Taxonomy" id="133434"/>
    <lineage>
        <taxon>Eukaryota</taxon>
        <taxon>Metazoa</taxon>
        <taxon>Echinodermata</taxon>
        <taxon>Eleutherozoa</taxon>
        <taxon>Asterozoa</taxon>
        <taxon>Asteroidea</taxon>
        <taxon>Valvatacea</taxon>
        <taxon>Valvatida</taxon>
        <taxon>Acanthasteridae</taxon>
        <taxon>Acanthaster</taxon>
    </lineage>
</organism>
<dbReference type="RefSeq" id="XP_022087345.1">
    <property type="nucleotide sequence ID" value="XM_022231653.1"/>
</dbReference>
<feature type="signal peptide" evidence="1">
    <location>
        <begin position="1"/>
        <end position="17"/>
    </location>
</feature>
<dbReference type="KEGG" id="aplc:110977472"/>
<evidence type="ECO:0000313" key="2">
    <source>
        <dbReference type="Proteomes" id="UP000694845"/>
    </source>
</evidence>
<keyword evidence="2" id="KW-1185">Reference proteome</keyword>
<sequence length="164" mass="18463">MHKTLLLLALFLRAAEGNWDGDGSDSDPAIANMGFFVHNMTCNEYGTVCQHCKKVEYYGKAYLAVAEYKADPYTFQCGIEDGTNDWNFNFGQEDPSELYRWCDSIEGRVSKVISMKMRYTLCAENMFSGISVPSDCPRPVALVTFDAHLADEKIQGQQLLFCLP</sequence>
<evidence type="ECO:0000256" key="1">
    <source>
        <dbReference type="SAM" id="SignalP"/>
    </source>
</evidence>
<dbReference type="Proteomes" id="UP000694845">
    <property type="component" value="Unplaced"/>
</dbReference>
<name>A0A8B7Y4T8_ACAPL</name>
<gene>
    <name evidence="3" type="primary">LOC110977472</name>
</gene>